<dbReference type="PRINTS" id="PR00625">
    <property type="entry name" value="JDOMAIN"/>
</dbReference>
<dbReference type="eggNOG" id="KOG0712">
    <property type="taxonomic scope" value="Eukaryota"/>
</dbReference>
<dbReference type="FunFam" id="2.10.230.10:FF:000001">
    <property type="entry name" value="DnaJ subfamily A member 2"/>
    <property type="match status" value="1"/>
</dbReference>
<reference evidence="10 11" key="1">
    <citation type="journal article" date="2012" name="Eukaryot. Cell">
        <title>Draft genome sequence of Wickerhamomyces ciferrii NRRL Y-1031 F-60-10.</title>
        <authorList>
            <person name="Schneider J."/>
            <person name="Andrea H."/>
            <person name="Blom J."/>
            <person name="Jaenicke S."/>
            <person name="Ruckert C."/>
            <person name="Schorsch C."/>
            <person name="Szczepanowski R."/>
            <person name="Farwick M."/>
            <person name="Goesmann A."/>
            <person name="Puhler A."/>
            <person name="Schaffer S."/>
            <person name="Tauch A."/>
            <person name="Kohler T."/>
            <person name="Brinkrolf K."/>
        </authorList>
    </citation>
    <scope>NUCLEOTIDE SEQUENCE [LARGE SCALE GENOMIC DNA]</scope>
    <source>
        <strain evidence="11">ATCC 14091 / BCRC 22168 / CBS 111 / JCM 3599 / NBRC 0793 / NRRL Y-1031 F-60-10</strain>
    </source>
</reference>
<dbReference type="InParanoid" id="K0KMY9"/>
<dbReference type="CDD" id="cd10747">
    <property type="entry name" value="DnaJ_C"/>
    <property type="match status" value="1"/>
</dbReference>
<evidence type="ECO:0000256" key="1">
    <source>
        <dbReference type="ARBA" id="ARBA00022723"/>
    </source>
</evidence>
<proteinExistence type="predicted"/>
<dbReference type="SUPFAM" id="SSF57938">
    <property type="entry name" value="DnaJ/Hsp40 cysteine-rich domain"/>
    <property type="match status" value="1"/>
</dbReference>
<dbReference type="SUPFAM" id="SSF49493">
    <property type="entry name" value="HSP40/DnaJ peptide-binding domain"/>
    <property type="match status" value="2"/>
</dbReference>
<feature type="compositionally biased region" description="Polar residues" evidence="7">
    <location>
        <begin position="131"/>
        <end position="155"/>
    </location>
</feature>
<feature type="compositionally biased region" description="Low complexity" evidence="7">
    <location>
        <begin position="81"/>
        <end position="105"/>
    </location>
</feature>
<dbReference type="InterPro" id="IPR018253">
    <property type="entry name" value="DnaJ_domain_CS"/>
</dbReference>
<dbReference type="InterPro" id="IPR008971">
    <property type="entry name" value="HSP40/DnaJ_pept-bd"/>
</dbReference>
<feature type="compositionally biased region" description="Low complexity" evidence="7">
    <location>
        <begin position="493"/>
        <end position="508"/>
    </location>
</feature>
<dbReference type="GO" id="GO:0030544">
    <property type="term" value="F:Hsp70 protein binding"/>
    <property type="evidence" value="ECO:0007669"/>
    <property type="project" value="InterPro"/>
</dbReference>
<dbReference type="GO" id="GO:0072655">
    <property type="term" value="P:establishment of protein localization to mitochondrion"/>
    <property type="evidence" value="ECO:0007669"/>
    <property type="project" value="UniProtKB-ARBA"/>
</dbReference>
<dbReference type="InterPro" id="IPR002939">
    <property type="entry name" value="DnaJ_C"/>
</dbReference>
<feature type="region of interest" description="Disordered" evidence="7">
    <location>
        <begin position="66"/>
        <end position="105"/>
    </location>
</feature>
<dbReference type="SMART" id="SM00271">
    <property type="entry name" value="DnaJ"/>
    <property type="match status" value="1"/>
</dbReference>
<gene>
    <name evidence="10" type="ORF">BN7_2038</name>
</gene>
<keyword evidence="3 6" id="KW-0863">Zinc-finger</keyword>
<dbReference type="InterPro" id="IPR036869">
    <property type="entry name" value="J_dom_sf"/>
</dbReference>
<dbReference type="InterPro" id="IPR036410">
    <property type="entry name" value="HSP_DnaJ_Cys-rich_dom_sf"/>
</dbReference>
<evidence type="ECO:0000256" key="4">
    <source>
        <dbReference type="ARBA" id="ARBA00022833"/>
    </source>
</evidence>
<dbReference type="PROSITE" id="PS51188">
    <property type="entry name" value="ZF_CR"/>
    <property type="match status" value="1"/>
</dbReference>
<evidence type="ECO:0000313" key="10">
    <source>
        <dbReference type="EMBL" id="CCH42493.1"/>
    </source>
</evidence>
<keyword evidence="11" id="KW-1185">Reference proteome</keyword>
<dbReference type="PANTHER" id="PTHR43888">
    <property type="entry name" value="DNAJ-LIKE-2, ISOFORM A-RELATED"/>
    <property type="match status" value="1"/>
</dbReference>
<accession>K0KMY9</accession>
<keyword evidence="4 6" id="KW-0862">Zinc</keyword>
<feature type="compositionally biased region" description="Low complexity" evidence="7">
    <location>
        <begin position="447"/>
        <end position="458"/>
    </location>
</feature>
<dbReference type="PROSITE" id="PS50076">
    <property type="entry name" value="DNAJ_2"/>
    <property type="match status" value="1"/>
</dbReference>
<dbReference type="Pfam" id="PF00684">
    <property type="entry name" value="DnaJ_CXXCXGXG"/>
    <property type="match status" value="1"/>
</dbReference>
<feature type="compositionally biased region" description="Low complexity" evidence="7">
    <location>
        <begin position="156"/>
        <end position="173"/>
    </location>
</feature>
<evidence type="ECO:0000256" key="2">
    <source>
        <dbReference type="ARBA" id="ARBA00022737"/>
    </source>
</evidence>
<dbReference type="CDD" id="cd10719">
    <property type="entry name" value="DnaJ_zf"/>
    <property type="match status" value="1"/>
</dbReference>
<feature type="domain" description="J" evidence="8">
    <location>
        <begin position="6"/>
        <end position="71"/>
    </location>
</feature>
<evidence type="ECO:0000259" key="9">
    <source>
        <dbReference type="PROSITE" id="PS51188"/>
    </source>
</evidence>
<dbReference type="Gene3D" id="2.60.260.20">
    <property type="entry name" value="Urease metallochaperone UreE, N-terminal domain"/>
    <property type="match status" value="2"/>
</dbReference>
<feature type="region of interest" description="Disordered" evidence="7">
    <location>
        <begin position="447"/>
        <end position="549"/>
    </location>
</feature>
<dbReference type="InterPro" id="IPR044713">
    <property type="entry name" value="DNJA1/2-like"/>
</dbReference>
<dbReference type="GO" id="GO:0001671">
    <property type="term" value="F:ATPase activator activity"/>
    <property type="evidence" value="ECO:0007669"/>
    <property type="project" value="UniProtKB-ARBA"/>
</dbReference>
<dbReference type="Proteomes" id="UP000009328">
    <property type="component" value="Unassembled WGS sequence"/>
</dbReference>
<dbReference type="HOGENOM" id="CLU_017633_10_0_1"/>
<evidence type="ECO:0000256" key="6">
    <source>
        <dbReference type="PROSITE-ProRule" id="PRU00546"/>
    </source>
</evidence>
<protein>
    <submittedName>
        <fullName evidence="10">Chaperone protein</fullName>
    </submittedName>
</protein>
<evidence type="ECO:0000256" key="7">
    <source>
        <dbReference type="SAM" id="MobiDB-lite"/>
    </source>
</evidence>
<dbReference type="GO" id="GO:0006457">
    <property type="term" value="P:protein folding"/>
    <property type="evidence" value="ECO:0007669"/>
    <property type="project" value="InterPro"/>
</dbReference>
<dbReference type="InterPro" id="IPR001305">
    <property type="entry name" value="HSP_DnaJ_Cys-rich_dom"/>
</dbReference>
<evidence type="ECO:0000259" key="8">
    <source>
        <dbReference type="PROSITE" id="PS50076"/>
    </source>
</evidence>
<feature type="compositionally biased region" description="Basic and acidic residues" evidence="7">
    <location>
        <begin position="540"/>
        <end position="549"/>
    </location>
</feature>
<evidence type="ECO:0000256" key="5">
    <source>
        <dbReference type="ARBA" id="ARBA00023186"/>
    </source>
</evidence>
<dbReference type="InterPro" id="IPR001623">
    <property type="entry name" value="DnaJ_domain"/>
</dbReference>
<comment type="caution">
    <text evidence="10">The sequence shown here is derived from an EMBL/GenBank/DDBJ whole genome shotgun (WGS) entry which is preliminary data.</text>
</comment>
<keyword evidence="1 6" id="KW-0479">Metal-binding</keyword>
<evidence type="ECO:0000313" key="11">
    <source>
        <dbReference type="Proteomes" id="UP000009328"/>
    </source>
</evidence>
<keyword evidence="2" id="KW-0677">Repeat</keyword>
<dbReference type="Pfam" id="PF01556">
    <property type="entry name" value="DnaJ_C"/>
    <property type="match status" value="1"/>
</dbReference>
<feature type="region of interest" description="Disordered" evidence="7">
    <location>
        <begin position="127"/>
        <end position="183"/>
    </location>
</feature>
<organism evidence="10 11">
    <name type="scientific">Wickerhamomyces ciferrii (strain ATCC 14091 / BCRC 22168 / CBS 111 / JCM 3599 / NBRC 0793 / NRRL Y-1031 F-60-10)</name>
    <name type="common">Yeast</name>
    <name type="synonym">Pichia ciferrii</name>
    <dbReference type="NCBI Taxonomy" id="1206466"/>
    <lineage>
        <taxon>Eukaryota</taxon>
        <taxon>Fungi</taxon>
        <taxon>Dikarya</taxon>
        <taxon>Ascomycota</taxon>
        <taxon>Saccharomycotina</taxon>
        <taxon>Saccharomycetes</taxon>
        <taxon>Phaffomycetales</taxon>
        <taxon>Wickerhamomycetaceae</taxon>
        <taxon>Wickerhamomyces</taxon>
    </lineage>
</organism>
<dbReference type="GO" id="GO:0008270">
    <property type="term" value="F:zinc ion binding"/>
    <property type="evidence" value="ECO:0007669"/>
    <property type="project" value="UniProtKB-KW"/>
</dbReference>
<sequence length="549" mass="61387">MVKDTKLYDILGILPQSTQVEIKKAYRLNALKFHPDKNNHSQESTEKFQEITKAYEILSDDSKRSTYDQFGDLDELDDELNNPNNPNHFNNQNQNHNSNQQNPFSMRADDLFNQFFGDSFFSSSSFGSSFTNQQHPQHQQATSSSTFNTNGFQPTQQQSSQQQSSQQQQQQQQTRPNRRGIDIKHKLSVSLEDLYYGKSTKLALSRTILCKACDSKGGTKINICNQCKGSGIIVMSKQMGPLIQRFESTCQSCGGSGNFILELCSICQGDKTIEERKILKLNIPPGTMNGESIVFKNEADQGIDIIPGDVVVSIEEKNHQFFRRHNEDLFTRVKIDLLTALGGGSFGIHHINNDWLKVEIVPGEIIKPNCLKQIPGYGMPKKTNPTEFGALVIQFDVEFPTQNQIDQTTLPFLEKSLPPRPALTIPPNVEVIEKILMDYDPSTKNYYNYNQNTNNKFNNSKKRRVGEDSSSSDDEKDLENGGFFMNGGGNNNGIGSNNENNEPKNDGNNNGGNNNGGINLKNEKLNGFSGDGNGNMNGFAKDDVQCSQQ</sequence>
<dbReference type="GO" id="GO:0051082">
    <property type="term" value="F:unfolded protein binding"/>
    <property type="evidence" value="ECO:0007669"/>
    <property type="project" value="InterPro"/>
</dbReference>
<dbReference type="FunFam" id="2.60.260.20:FF:000003">
    <property type="entry name" value="DnaJ subfamily A member 2"/>
    <property type="match status" value="1"/>
</dbReference>
<dbReference type="Gene3D" id="1.10.287.110">
    <property type="entry name" value="DnaJ domain"/>
    <property type="match status" value="1"/>
</dbReference>
<dbReference type="PROSITE" id="PS00636">
    <property type="entry name" value="DNAJ_1"/>
    <property type="match status" value="1"/>
</dbReference>
<dbReference type="Pfam" id="PF00226">
    <property type="entry name" value="DnaJ"/>
    <property type="match status" value="1"/>
</dbReference>
<dbReference type="CDD" id="cd06257">
    <property type="entry name" value="DnaJ"/>
    <property type="match status" value="1"/>
</dbReference>
<feature type="domain" description="CR-type" evidence="9">
    <location>
        <begin position="197"/>
        <end position="276"/>
    </location>
</feature>
<name>K0KMY9_WICCF</name>
<dbReference type="STRING" id="1206466.K0KMY9"/>
<feature type="compositionally biased region" description="Acidic residues" evidence="7">
    <location>
        <begin position="71"/>
        <end position="80"/>
    </location>
</feature>
<dbReference type="Gene3D" id="2.10.230.10">
    <property type="entry name" value="Heat shock protein DnaJ, cysteine-rich domain"/>
    <property type="match status" value="1"/>
</dbReference>
<dbReference type="SUPFAM" id="SSF46565">
    <property type="entry name" value="Chaperone J-domain"/>
    <property type="match status" value="1"/>
</dbReference>
<evidence type="ECO:0000256" key="3">
    <source>
        <dbReference type="ARBA" id="ARBA00022771"/>
    </source>
</evidence>
<feature type="zinc finger region" description="CR-type" evidence="6">
    <location>
        <begin position="197"/>
        <end position="276"/>
    </location>
</feature>
<dbReference type="AlphaFoldDB" id="K0KMY9"/>
<keyword evidence="5" id="KW-0143">Chaperone</keyword>
<dbReference type="EMBL" id="CAIF01000047">
    <property type="protein sequence ID" value="CCH42493.1"/>
    <property type="molecule type" value="Genomic_DNA"/>
</dbReference>